<dbReference type="Pfam" id="PF02743">
    <property type="entry name" value="dCache_1"/>
    <property type="match status" value="1"/>
</dbReference>
<keyword evidence="4" id="KW-0808">Transferase</keyword>
<comment type="subcellular location">
    <subcellularLocation>
        <location evidence="1">Cell membrane</location>
        <topology evidence="1">Multi-pass membrane protein</topology>
    </subcellularLocation>
</comment>
<accession>F2JM95</accession>
<dbReference type="GO" id="GO:0005886">
    <property type="term" value="C:plasma membrane"/>
    <property type="evidence" value="ECO:0007669"/>
    <property type="project" value="UniProtKB-SubCell"/>
</dbReference>
<dbReference type="SUPFAM" id="SSF158472">
    <property type="entry name" value="HAMP domain-like"/>
    <property type="match status" value="1"/>
</dbReference>
<dbReference type="EMBL" id="CP002582">
    <property type="protein sequence ID" value="ADZ82306.1"/>
    <property type="molecule type" value="Genomic_DNA"/>
</dbReference>
<dbReference type="SUPFAM" id="SSF55874">
    <property type="entry name" value="ATPase domain of HSP90 chaperone/DNA topoisomerase II/histidine kinase"/>
    <property type="match status" value="1"/>
</dbReference>
<dbReference type="Pfam" id="PF02518">
    <property type="entry name" value="HATPase_c"/>
    <property type="match status" value="1"/>
</dbReference>
<keyword evidence="8 9" id="KW-0472">Membrane</keyword>
<dbReference type="KEGG" id="cle:Clole_0570"/>
<dbReference type="Gene3D" id="3.30.565.10">
    <property type="entry name" value="Histidine kinase-like ATPase, C-terminal domain"/>
    <property type="match status" value="1"/>
</dbReference>
<dbReference type="CDD" id="cd06225">
    <property type="entry name" value="HAMP"/>
    <property type="match status" value="1"/>
</dbReference>
<evidence type="ECO:0000313" key="11">
    <source>
        <dbReference type="EMBL" id="ADZ82306.1"/>
    </source>
</evidence>
<feature type="transmembrane region" description="Helical" evidence="9">
    <location>
        <begin position="12"/>
        <end position="37"/>
    </location>
</feature>
<dbReference type="PANTHER" id="PTHR34220:SF7">
    <property type="entry name" value="SENSOR HISTIDINE KINASE YPDA"/>
    <property type="match status" value="1"/>
</dbReference>
<reference evidence="11 12" key="1">
    <citation type="journal article" date="2011" name="J. Bacteriol.">
        <title>Complete genome sequence of the cellulose-degrading bacterium Cellulosilyticum lentocellum.</title>
        <authorList>
            <consortium name="US DOE Joint Genome Institute"/>
            <person name="Miller D.A."/>
            <person name="Suen G."/>
            <person name="Bruce D."/>
            <person name="Copeland A."/>
            <person name="Cheng J.F."/>
            <person name="Detter C."/>
            <person name="Goodwin L.A."/>
            <person name="Han C.S."/>
            <person name="Hauser L.J."/>
            <person name="Land M.L."/>
            <person name="Lapidus A."/>
            <person name="Lucas S."/>
            <person name="Meincke L."/>
            <person name="Pitluck S."/>
            <person name="Tapia R."/>
            <person name="Teshima H."/>
            <person name="Woyke T."/>
            <person name="Fox B.G."/>
            <person name="Angert E.R."/>
            <person name="Currie C.R."/>
        </authorList>
    </citation>
    <scope>NUCLEOTIDE SEQUENCE [LARGE SCALE GENOMIC DNA]</scope>
    <source>
        <strain evidence="12">ATCC 49066 / DSM 5427 / NCIMB 11756 / RHM5</strain>
    </source>
</reference>
<dbReference type="InterPro" id="IPR003660">
    <property type="entry name" value="HAMP_dom"/>
</dbReference>
<dbReference type="SMART" id="SM00304">
    <property type="entry name" value="HAMP"/>
    <property type="match status" value="1"/>
</dbReference>
<keyword evidence="12" id="KW-1185">Reference proteome</keyword>
<dbReference type="STRING" id="642492.Clole_0570"/>
<evidence type="ECO:0000256" key="3">
    <source>
        <dbReference type="ARBA" id="ARBA00022553"/>
    </source>
</evidence>
<feature type="transmembrane region" description="Helical" evidence="9">
    <location>
        <begin position="292"/>
        <end position="314"/>
    </location>
</feature>
<proteinExistence type="predicted"/>
<dbReference type="PROSITE" id="PS50885">
    <property type="entry name" value="HAMP"/>
    <property type="match status" value="1"/>
</dbReference>
<dbReference type="PANTHER" id="PTHR34220">
    <property type="entry name" value="SENSOR HISTIDINE KINASE YPDA"/>
    <property type="match status" value="1"/>
</dbReference>
<evidence type="ECO:0000256" key="7">
    <source>
        <dbReference type="ARBA" id="ARBA00022989"/>
    </source>
</evidence>
<evidence type="ECO:0000256" key="5">
    <source>
        <dbReference type="ARBA" id="ARBA00022692"/>
    </source>
</evidence>
<dbReference type="eggNOG" id="COG2972">
    <property type="taxonomic scope" value="Bacteria"/>
</dbReference>
<dbReference type="RefSeq" id="WP_013655607.1">
    <property type="nucleotide sequence ID" value="NC_015275.1"/>
</dbReference>
<evidence type="ECO:0000256" key="9">
    <source>
        <dbReference type="SAM" id="Phobius"/>
    </source>
</evidence>
<dbReference type="Proteomes" id="UP000008467">
    <property type="component" value="Chromosome"/>
</dbReference>
<gene>
    <name evidence="11" type="ordered locus">Clole_0570</name>
</gene>
<keyword evidence="6 11" id="KW-0418">Kinase</keyword>
<dbReference type="Gene3D" id="6.10.340.10">
    <property type="match status" value="1"/>
</dbReference>
<evidence type="ECO:0000313" key="12">
    <source>
        <dbReference type="Proteomes" id="UP000008467"/>
    </source>
</evidence>
<dbReference type="InterPro" id="IPR036890">
    <property type="entry name" value="HATPase_C_sf"/>
</dbReference>
<dbReference type="Pfam" id="PF06580">
    <property type="entry name" value="His_kinase"/>
    <property type="match status" value="1"/>
</dbReference>
<dbReference type="Gene3D" id="3.30.450.20">
    <property type="entry name" value="PAS domain"/>
    <property type="match status" value="1"/>
</dbReference>
<keyword evidence="5 9" id="KW-0812">Transmembrane</keyword>
<evidence type="ECO:0000256" key="1">
    <source>
        <dbReference type="ARBA" id="ARBA00004651"/>
    </source>
</evidence>
<dbReference type="InterPro" id="IPR010559">
    <property type="entry name" value="Sig_transdc_His_kin_internal"/>
</dbReference>
<evidence type="ECO:0000256" key="6">
    <source>
        <dbReference type="ARBA" id="ARBA00022777"/>
    </source>
</evidence>
<feature type="domain" description="HAMP" evidence="10">
    <location>
        <begin position="316"/>
        <end position="368"/>
    </location>
</feature>
<name>F2JM95_CELLD</name>
<dbReference type="AlphaFoldDB" id="F2JM95"/>
<keyword evidence="7 9" id="KW-1133">Transmembrane helix</keyword>
<keyword evidence="2" id="KW-1003">Cell membrane</keyword>
<dbReference type="InterPro" id="IPR033479">
    <property type="entry name" value="dCache_1"/>
</dbReference>
<protein>
    <submittedName>
        <fullName evidence="11">Integral membrane sensor signal transduction histidine kinase</fullName>
    </submittedName>
</protein>
<dbReference type="HOGENOM" id="CLU_020473_6_1_9"/>
<evidence type="ECO:0000256" key="8">
    <source>
        <dbReference type="ARBA" id="ARBA00023136"/>
    </source>
</evidence>
<organism evidence="11 12">
    <name type="scientific">Cellulosilyticum lentocellum (strain ATCC 49066 / DSM 5427 / NCIMB 11756 / RHM5)</name>
    <name type="common">Clostridium lentocellum</name>
    <dbReference type="NCBI Taxonomy" id="642492"/>
    <lineage>
        <taxon>Bacteria</taxon>
        <taxon>Bacillati</taxon>
        <taxon>Bacillota</taxon>
        <taxon>Clostridia</taxon>
        <taxon>Lachnospirales</taxon>
        <taxon>Cellulosilyticaceae</taxon>
        <taxon>Cellulosilyticum</taxon>
    </lineage>
</organism>
<evidence type="ECO:0000256" key="2">
    <source>
        <dbReference type="ARBA" id="ARBA00022475"/>
    </source>
</evidence>
<dbReference type="Pfam" id="PF00672">
    <property type="entry name" value="HAMP"/>
    <property type="match status" value="1"/>
</dbReference>
<evidence type="ECO:0000259" key="10">
    <source>
        <dbReference type="PROSITE" id="PS50885"/>
    </source>
</evidence>
<dbReference type="InterPro" id="IPR003594">
    <property type="entry name" value="HATPase_dom"/>
</dbReference>
<evidence type="ECO:0000256" key="4">
    <source>
        <dbReference type="ARBA" id="ARBA00022679"/>
    </source>
</evidence>
<keyword evidence="3" id="KW-0597">Phosphoprotein</keyword>
<dbReference type="InterPro" id="IPR050640">
    <property type="entry name" value="Bact_2-comp_sensor_kinase"/>
</dbReference>
<dbReference type="GO" id="GO:0000155">
    <property type="term" value="F:phosphorelay sensor kinase activity"/>
    <property type="evidence" value="ECO:0007669"/>
    <property type="project" value="InterPro"/>
</dbReference>
<sequence length="579" mass="66584">MRKLAYSDWKISIKLSIMYMCFLVFPLSISLTIYAYISNQITIEKQVSLITQSLNSLETNIDNVITNVSNNSRIIIANNEIQQVIKEKSNTELVANQNRVSTALVEMVHSIPYVQSIYVFDHYGHRYGSDKHSLKSLKFTSIEEASWYERAKDEKGYYIIEINADDIFLNGEAENTISLIRIINSTVTMKPIGTLMINISEEAFKSNYDEISSGYSPNILLLNENQKVIATEGDISKEIINEVFPKGLKDEKGSRIVSVNDSRYLFSYKVLSKYGWMAIMSIPIKELEREPYQVAIVVIIIMSGIFVMVSCLIMSHTITKPIERLVHSMKQMETGKFVKVDIKTGGDEVGELKNHYNDMVDEIEKLIKRIYAEQQFKRTAELRMLQEQVKPHFLYNTIDAMRFLAYSGRNDELCEALEAFGNYYRTSLSKGSEIISLEEEINIVKDYLYLQKMRYGETIQFTFEIEACVLPYTVPKLILQPLVENAIYHGIKPKQQLGHIAIRSRLEENYILLEVEDDGVGMAGEKIATIMNNKASFGLRGTFERLNIFFERRDLYRIESEEDRGTKIMLYIPIGGSRE</sequence>